<dbReference type="Proteomes" id="UP000472260">
    <property type="component" value="Unassembled WGS sequence"/>
</dbReference>
<accession>A0A671SGM8</accession>
<evidence type="ECO:0000313" key="3">
    <source>
        <dbReference type="Ensembl" id="ENSSANP00000095938.1"/>
    </source>
</evidence>
<evidence type="ECO:0000313" key="4">
    <source>
        <dbReference type="Proteomes" id="UP000472260"/>
    </source>
</evidence>
<organism evidence="3 4">
    <name type="scientific">Sinocyclocheilus anshuiensis</name>
    <dbReference type="NCBI Taxonomy" id="1608454"/>
    <lineage>
        <taxon>Eukaryota</taxon>
        <taxon>Metazoa</taxon>
        <taxon>Chordata</taxon>
        <taxon>Craniata</taxon>
        <taxon>Vertebrata</taxon>
        <taxon>Euteleostomi</taxon>
        <taxon>Actinopterygii</taxon>
        <taxon>Neopterygii</taxon>
        <taxon>Teleostei</taxon>
        <taxon>Ostariophysi</taxon>
        <taxon>Cypriniformes</taxon>
        <taxon>Cyprinidae</taxon>
        <taxon>Cyprininae</taxon>
        <taxon>Sinocyclocheilus</taxon>
    </lineage>
</organism>
<dbReference type="Ensembl" id="ENSSANT00000101888.1">
    <property type="protein sequence ID" value="ENSSANP00000095938.1"/>
    <property type="gene ID" value="ENSSANG00000047289.1"/>
</dbReference>
<feature type="domain" description="Voltage-dependent calcium channel alpha-2/delta subunit conserved region" evidence="2">
    <location>
        <begin position="24"/>
        <end position="80"/>
    </location>
</feature>
<dbReference type="Pfam" id="PF08473">
    <property type="entry name" value="VGCC_alpha2"/>
    <property type="match status" value="1"/>
</dbReference>
<reference evidence="3" key="1">
    <citation type="submission" date="2025-08" db="UniProtKB">
        <authorList>
            <consortium name="Ensembl"/>
        </authorList>
    </citation>
    <scope>IDENTIFICATION</scope>
</reference>
<keyword evidence="1" id="KW-0472">Membrane</keyword>
<sequence length="103" mass="11685">MHSDQSILRSIAHIHTFTSIPLFRIGMFFGEVDATLFYALYNNSFYKRQQSYDYQSVCDPVPSSNTGAAPRGVFVVRVMPTLTCILIIRFESQSDTSINPNEI</sequence>
<reference evidence="3" key="2">
    <citation type="submission" date="2025-09" db="UniProtKB">
        <authorList>
            <consortium name="Ensembl"/>
        </authorList>
    </citation>
    <scope>IDENTIFICATION</scope>
</reference>
<evidence type="ECO:0000259" key="2">
    <source>
        <dbReference type="Pfam" id="PF08473"/>
    </source>
</evidence>
<proteinExistence type="predicted"/>
<keyword evidence="1" id="KW-1133">Transmembrane helix</keyword>
<evidence type="ECO:0000256" key="1">
    <source>
        <dbReference type="SAM" id="Phobius"/>
    </source>
</evidence>
<feature type="transmembrane region" description="Helical" evidence="1">
    <location>
        <begin position="20"/>
        <end position="41"/>
    </location>
</feature>
<dbReference type="AlphaFoldDB" id="A0A671SGM8"/>
<protein>
    <recommendedName>
        <fullName evidence="2">Voltage-dependent calcium channel alpha-2/delta subunit conserved region domain-containing protein</fullName>
    </recommendedName>
</protein>
<name>A0A671SGM8_9TELE</name>
<dbReference type="InterPro" id="IPR013680">
    <property type="entry name" value="VDCC_a2/dsu"/>
</dbReference>
<keyword evidence="1" id="KW-0812">Transmembrane</keyword>
<keyword evidence="4" id="KW-1185">Reference proteome</keyword>